<dbReference type="SUPFAM" id="SSF56300">
    <property type="entry name" value="Metallo-dependent phosphatases"/>
    <property type="match status" value="1"/>
</dbReference>
<evidence type="ECO:0000313" key="2">
    <source>
        <dbReference type="EMBL" id="JAC80502.1"/>
    </source>
</evidence>
<proteinExistence type="predicted"/>
<gene>
    <name evidence="2" type="ORF">TSPGSL018_10122</name>
</gene>
<feature type="unsure residue" description="D or N" evidence="2">
    <location>
        <position position="103"/>
    </location>
</feature>
<dbReference type="InterPro" id="IPR004843">
    <property type="entry name" value="Calcineurin-like_PHP"/>
</dbReference>
<organism evidence="2">
    <name type="scientific">Tetraselmis sp. GSL018</name>
    <dbReference type="NCBI Taxonomy" id="582737"/>
    <lineage>
        <taxon>Eukaryota</taxon>
        <taxon>Viridiplantae</taxon>
        <taxon>Chlorophyta</taxon>
        <taxon>core chlorophytes</taxon>
        <taxon>Chlorodendrophyceae</taxon>
        <taxon>Chlorodendrales</taxon>
        <taxon>Chlorodendraceae</taxon>
        <taxon>Tetraselmis</taxon>
    </lineage>
</organism>
<protein>
    <recommendedName>
        <fullName evidence="1">Calcineurin-like phosphoesterase domain-containing protein</fullName>
    </recommendedName>
</protein>
<name>A0A061S5P7_9CHLO</name>
<dbReference type="Gene3D" id="3.60.21.10">
    <property type="match status" value="1"/>
</dbReference>
<dbReference type="Pfam" id="PF00149">
    <property type="entry name" value="Metallophos"/>
    <property type="match status" value="1"/>
</dbReference>
<dbReference type="PANTHER" id="PTHR16509:SF1">
    <property type="entry name" value="MANGANESE-DEPENDENT ADP-RIBOSE_CDP-ALCOHOL DIPHOSPHATASE"/>
    <property type="match status" value="1"/>
</dbReference>
<dbReference type="EMBL" id="GBEZ01004742">
    <property type="protein sequence ID" value="JAC80502.1"/>
    <property type="molecule type" value="Transcribed_RNA"/>
</dbReference>
<accession>A0A061S5P7</accession>
<evidence type="ECO:0000259" key="1">
    <source>
        <dbReference type="Pfam" id="PF00149"/>
    </source>
</evidence>
<dbReference type="GO" id="GO:0016787">
    <property type="term" value="F:hydrolase activity"/>
    <property type="evidence" value="ECO:0007669"/>
    <property type="project" value="InterPro"/>
</dbReference>
<dbReference type="InterPro" id="IPR029052">
    <property type="entry name" value="Metallo-depent_PP-like"/>
</dbReference>
<sequence>MVPRHDETPAQFRCGLVADIQYADVDDIRSASGRQLRSYRGALKTAQKAVQFFNEEHSQGSLSFILHNGDIIDHKAAFDFENDCFRDKRNSFQALKSVLEILDGTDCRSWIFTLGNHEM</sequence>
<reference evidence="2" key="1">
    <citation type="submission" date="2014-05" db="EMBL/GenBank/DDBJ databases">
        <title>The transcriptome of the halophilic microalga Tetraselmis sp. GSL018 isolated from the Great Salt Lake, Utah.</title>
        <authorList>
            <person name="Jinkerson R.E."/>
            <person name="D'Adamo S."/>
            <person name="Posewitz M.C."/>
        </authorList>
    </citation>
    <scope>NUCLEOTIDE SEQUENCE</scope>
    <source>
        <strain evidence="2">GSL018</strain>
    </source>
</reference>
<dbReference type="AlphaFoldDB" id="A0A061S5P7"/>
<dbReference type="PANTHER" id="PTHR16509">
    <property type="match status" value="1"/>
</dbReference>
<feature type="domain" description="Calcineurin-like phosphoesterase" evidence="1">
    <location>
        <begin position="15"/>
        <end position="118"/>
    </location>
</feature>